<keyword evidence="12 16" id="KW-0547">Nucleotide-binding</keyword>
<comment type="similarity">
    <text evidence="6 16">Belongs to the purine/pyrimidine phosphoribosyltransferase family.</text>
</comment>
<evidence type="ECO:0000256" key="2">
    <source>
        <dbReference type="ARBA" id="ARBA00002049"/>
    </source>
</evidence>
<dbReference type="GO" id="GO:0052657">
    <property type="term" value="F:guanine phosphoribosyltransferase activity"/>
    <property type="evidence" value="ECO:0007669"/>
    <property type="project" value="UniProtKB-ARBA"/>
</dbReference>
<dbReference type="PANTHER" id="PTHR43340">
    <property type="entry name" value="HYPOXANTHINE-GUANINE PHOSPHORIBOSYLTRANSFERASE"/>
    <property type="match status" value="1"/>
</dbReference>
<dbReference type="Pfam" id="PF00156">
    <property type="entry name" value="Pribosyltran"/>
    <property type="match status" value="1"/>
</dbReference>
<dbReference type="CDD" id="cd06223">
    <property type="entry name" value="PRTases_typeI"/>
    <property type="match status" value="1"/>
</dbReference>
<sequence length="176" mass="19905">MSLELSDVMISKEEIQEMCKRVAAEINKDYEGKEVLFVGILNGAFLFLADLIRYIDVPCQVDFMKVSSYGNAMTSSGNVSIQHDLSTDIEGKHVIIVEDIIDTGITLNHLKPLLQTRRPASLSLCAAFDKFERRLVDLDIEYLGIQIPDEFIVGYGLDFDGHYRNLPDVHYMVNND</sequence>
<dbReference type="KEGG" id="fsa:C5Q98_03170"/>
<reference evidence="19" key="1">
    <citation type="submission" date="2018-02" db="EMBL/GenBank/DDBJ databases">
        <authorList>
            <person name="Holder M.E."/>
            <person name="Ajami N.J."/>
            <person name="Petrosino J.F."/>
        </authorList>
    </citation>
    <scope>NUCLEOTIDE SEQUENCE [LARGE SCALE GENOMIC DNA]</scope>
    <source>
        <strain evidence="19">CCUG 47711</strain>
    </source>
</reference>
<proteinExistence type="inferred from homology"/>
<dbReference type="Gene3D" id="3.40.50.2020">
    <property type="match status" value="1"/>
</dbReference>
<keyword evidence="8 16" id="KW-0328">Glycosyltransferase</keyword>
<comment type="cofactor">
    <cofactor evidence="1 16">
        <name>Mg(2+)</name>
        <dbReference type="ChEBI" id="CHEBI:18420"/>
    </cofactor>
</comment>
<dbReference type="GO" id="GO:0005829">
    <property type="term" value="C:cytosol"/>
    <property type="evidence" value="ECO:0007669"/>
    <property type="project" value="TreeGrafter"/>
</dbReference>
<dbReference type="InterPro" id="IPR029057">
    <property type="entry name" value="PRTase-like"/>
</dbReference>
<protein>
    <recommendedName>
        <fullName evidence="16">Hypoxanthine phosphoribosyltransferase</fullName>
        <ecNumber evidence="16">2.4.2.8</ecNumber>
    </recommendedName>
</protein>
<evidence type="ECO:0000256" key="10">
    <source>
        <dbReference type="ARBA" id="ARBA00022723"/>
    </source>
</evidence>
<keyword evidence="7 16" id="KW-0963">Cytoplasm</keyword>
<organism evidence="18 19">
    <name type="scientific">Fastidiosipila sanguinis</name>
    <dbReference type="NCBI Taxonomy" id="236753"/>
    <lineage>
        <taxon>Bacteria</taxon>
        <taxon>Bacillati</taxon>
        <taxon>Bacillota</taxon>
        <taxon>Clostridia</taxon>
        <taxon>Eubacteriales</taxon>
        <taxon>Oscillospiraceae</taxon>
        <taxon>Fastidiosipila</taxon>
    </lineage>
</organism>
<dbReference type="EMBL" id="CP027226">
    <property type="protein sequence ID" value="AVM42291.1"/>
    <property type="molecule type" value="Genomic_DNA"/>
</dbReference>
<dbReference type="FunFam" id="3.40.50.2020:FF:000006">
    <property type="entry name" value="Hypoxanthine phosphoribosyltransferase"/>
    <property type="match status" value="1"/>
</dbReference>
<evidence type="ECO:0000256" key="14">
    <source>
        <dbReference type="ARBA" id="ARBA00048811"/>
    </source>
</evidence>
<evidence type="ECO:0000256" key="13">
    <source>
        <dbReference type="ARBA" id="ARBA00022842"/>
    </source>
</evidence>
<feature type="domain" description="Phosphoribosyltransferase" evidence="17">
    <location>
        <begin position="13"/>
        <end position="159"/>
    </location>
</feature>
<dbReference type="InterPro" id="IPR005904">
    <property type="entry name" value="Hxn_phspho_trans"/>
</dbReference>
<comment type="catalytic activity">
    <reaction evidence="14">
        <text>GMP + diphosphate = guanine + 5-phospho-alpha-D-ribose 1-diphosphate</text>
        <dbReference type="Rhea" id="RHEA:25424"/>
        <dbReference type="ChEBI" id="CHEBI:16235"/>
        <dbReference type="ChEBI" id="CHEBI:33019"/>
        <dbReference type="ChEBI" id="CHEBI:58017"/>
        <dbReference type="ChEBI" id="CHEBI:58115"/>
        <dbReference type="EC" id="2.4.2.8"/>
    </reaction>
    <physiologicalReaction direction="right-to-left" evidence="14">
        <dbReference type="Rhea" id="RHEA:25426"/>
    </physiologicalReaction>
</comment>
<evidence type="ECO:0000256" key="6">
    <source>
        <dbReference type="ARBA" id="ARBA00008391"/>
    </source>
</evidence>
<gene>
    <name evidence="18" type="primary">hpt</name>
    <name evidence="18" type="ORF">C5Q98_03170</name>
</gene>
<dbReference type="GO" id="GO:0000166">
    <property type="term" value="F:nucleotide binding"/>
    <property type="evidence" value="ECO:0007669"/>
    <property type="project" value="UniProtKB-KW"/>
</dbReference>
<evidence type="ECO:0000256" key="15">
    <source>
        <dbReference type="ARBA" id="ARBA00049402"/>
    </source>
</evidence>
<dbReference type="NCBIfam" id="TIGR01203">
    <property type="entry name" value="HGPRTase"/>
    <property type="match status" value="1"/>
</dbReference>
<comment type="pathway">
    <text evidence="5">Purine metabolism; GMP biosynthesis via salvage pathway; GMP from guanine: step 1/1.</text>
</comment>
<evidence type="ECO:0000313" key="18">
    <source>
        <dbReference type="EMBL" id="AVM42291.1"/>
    </source>
</evidence>
<evidence type="ECO:0000256" key="16">
    <source>
        <dbReference type="RuleBase" id="RU364099"/>
    </source>
</evidence>
<dbReference type="InterPro" id="IPR050408">
    <property type="entry name" value="HGPRT"/>
</dbReference>
<evidence type="ECO:0000256" key="5">
    <source>
        <dbReference type="ARBA" id="ARBA00004676"/>
    </source>
</evidence>
<dbReference type="UniPathway" id="UPA00591">
    <property type="reaction ID" value="UER00648"/>
</dbReference>
<comment type="subcellular location">
    <subcellularLocation>
        <location evidence="3 16">Cytoplasm</location>
    </subcellularLocation>
</comment>
<name>A0A2S0KMM8_9FIRM</name>
<keyword evidence="19" id="KW-1185">Reference proteome</keyword>
<evidence type="ECO:0000256" key="7">
    <source>
        <dbReference type="ARBA" id="ARBA00022490"/>
    </source>
</evidence>
<evidence type="ECO:0000256" key="4">
    <source>
        <dbReference type="ARBA" id="ARBA00004669"/>
    </source>
</evidence>
<dbReference type="PANTHER" id="PTHR43340:SF1">
    <property type="entry name" value="HYPOXANTHINE PHOSPHORIBOSYLTRANSFERASE"/>
    <property type="match status" value="1"/>
</dbReference>
<evidence type="ECO:0000256" key="12">
    <source>
        <dbReference type="ARBA" id="ARBA00022741"/>
    </source>
</evidence>
<evidence type="ECO:0000313" key="19">
    <source>
        <dbReference type="Proteomes" id="UP000237947"/>
    </source>
</evidence>
<comment type="pathway">
    <text evidence="4 16">Purine metabolism; IMP biosynthesis via salvage pathway; IMP from hypoxanthine: step 1/1.</text>
</comment>
<dbReference type="GO" id="GO:0000287">
    <property type="term" value="F:magnesium ion binding"/>
    <property type="evidence" value="ECO:0007669"/>
    <property type="project" value="TreeGrafter"/>
</dbReference>
<keyword evidence="10 16" id="KW-0479">Metal-binding</keyword>
<evidence type="ECO:0000256" key="3">
    <source>
        <dbReference type="ARBA" id="ARBA00004496"/>
    </source>
</evidence>
<dbReference type="InterPro" id="IPR000836">
    <property type="entry name" value="PRTase_dom"/>
</dbReference>
<evidence type="ECO:0000256" key="8">
    <source>
        <dbReference type="ARBA" id="ARBA00022676"/>
    </source>
</evidence>
<dbReference type="AlphaFoldDB" id="A0A2S0KMM8"/>
<dbReference type="EC" id="2.4.2.8" evidence="16"/>
<dbReference type="GO" id="GO:0032264">
    <property type="term" value="P:IMP salvage"/>
    <property type="evidence" value="ECO:0007669"/>
    <property type="project" value="UniProtKB-UniPathway"/>
</dbReference>
<dbReference type="GO" id="GO:0004422">
    <property type="term" value="F:hypoxanthine phosphoribosyltransferase activity"/>
    <property type="evidence" value="ECO:0007669"/>
    <property type="project" value="InterPro"/>
</dbReference>
<dbReference type="GO" id="GO:0032263">
    <property type="term" value="P:GMP salvage"/>
    <property type="evidence" value="ECO:0007669"/>
    <property type="project" value="TreeGrafter"/>
</dbReference>
<dbReference type="OrthoDB" id="9802824at2"/>
<comment type="function">
    <text evidence="2">Purine salvage pathway enzyme that catalyzes the transfer of the ribosyl-5-phosphate group from 5-phospho-alpha-D-ribose 1-diphosphate (PRPP) to the N9 position of the 6-oxopurines hypoxanthine and guanine to form the corresponding ribonucleotides IMP (inosine 5'-monophosphate) and GMP (guanosine 5'-monophosphate), with the release of PPi.</text>
</comment>
<dbReference type="Proteomes" id="UP000237947">
    <property type="component" value="Chromosome"/>
</dbReference>
<keyword evidence="11 16" id="KW-0660">Purine salvage</keyword>
<evidence type="ECO:0000259" key="17">
    <source>
        <dbReference type="Pfam" id="PF00156"/>
    </source>
</evidence>
<dbReference type="RefSeq" id="WP_106012274.1">
    <property type="nucleotide sequence ID" value="NZ_CP027226.1"/>
</dbReference>
<keyword evidence="13 16" id="KW-0460">Magnesium</keyword>
<dbReference type="SUPFAM" id="SSF53271">
    <property type="entry name" value="PRTase-like"/>
    <property type="match status" value="1"/>
</dbReference>
<evidence type="ECO:0000256" key="9">
    <source>
        <dbReference type="ARBA" id="ARBA00022679"/>
    </source>
</evidence>
<comment type="catalytic activity">
    <reaction evidence="15">
        <text>IMP + diphosphate = hypoxanthine + 5-phospho-alpha-D-ribose 1-diphosphate</text>
        <dbReference type="Rhea" id="RHEA:17973"/>
        <dbReference type="ChEBI" id="CHEBI:17368"/>
        <dbReference type="ChEBI" id="CHEBI:33019"/>
        <dbReference type="ChEBI" id="CHEBI:58017"/>
        <dbReference type="ChEBI" id="CHEBI:58053"/>
        <dbReference type="EC" id="2.4.2.8"/>
    </reaction>
    <physiologicalReaction direction="right-to-left" evidence="15">
        <dbReference type="Rhea" id="RHEA:17975"/>
    </physiologicalReaction>
</comment>
<evidence type="ECO:0000256" key="1">
    <source>
        <dbReference type="ARBA" id="ARBA00001946"/>
    </source>
</evidence>
<evidence type="ECO:0000256" key="11">
    <source>
        <dbReference type="ARBA" id="ARBA00022726"/>
    </source>
</evidence>
<dbReference type="GO" id="GO:0046100">
    <property type="term" value="P:hypoxanthine metabolic process"/>
    <property type="evidence" value="ECO:0007669"/>
    <property type="project" value="TreeGrafter"/>
</dbReference>
<dbReference type="GO" id="GO:0006166">
    <property type="term" value="P:purine ribonucleoside salvage"/>
    <property type="evidence" value="ECO:0007669"/>
    <property type="project" value="UniProtKB-KW"/>
</dbReference>
<keyword evidence="9 16" id="KW-0808">Transferase</keyword>
<accession>A0A2S0KMM8</accession>
<dbReference type="GO" id="GO:0006178">
    <property type="term" value="P:guanine salvage"/>
    <property type="evidence" value="ECO:0007669"/>
    <property type="project" value="TreeGrafter"/>
</dbReference>